<dbReference type="EMBL" id="JAGGKE010000002">
    <property type="protein sequence ID" value="MBP1901138.1"/>
    <property type="molecule type" value="Genomic_DNA"/>
</dbReference>
<reference evidence="2 3" key="1">
    <citation type="submission" date="2021-03" db="EMBL/GenBank/DDBJ databases">
        <title>Genomic Encyclopedia of Type Strains, Phase IV (KMG-IV): sequencing the most valuable type-strain genomes for metagenomic binning, comparative biology and taxonomic classification.</title>
        <authorList>
            <person name="Goeker M."/>
        </authorList>
    </citation>
    <scope>NUCLEOTIDE SEQUENCE [LARGE SCALE GENOMIC DNA]</scope>
    <source>
        <strain evidence="2 3">DSM 12287</strain>
    </source>
</reference>
<protein>
    <submittedName>
        <fullName evidence="2">Uncharacterized protein</fullName>
    </submittedName>
</protein>
<keyword evidence="3" id="KW-1185">Reference proteome</keyword>
<evidence type="ECO:0000256" key="1">
    <source>
        <dbReference type="SAM" id="Phobius"/>
    </source>
</evidence>
<feature type="transmembrane region" description="Helical" evidence="1">
    <location>
        <begin position="52"/>
        <end position="71"/>
    </location>
</feature>
<evidence type="ECO:0000313" key="2">
    <source>
        <dbReference type="EMBL" id="MBP1901138.1"/>
    </source>
</evidence>
<keyword evidence="1" id="KW-0472">Membrane</keyword>
<feature type="transmembrane region" description="Helical" evidence="1">
    <location>
        <begin position="77"/>
        <end position="97"/>
    </location>
</feature>
<name>A0A8J7RBZ5_9EURY</name>
<accession>A0A8J7RBZ5</accession>
<gene>
    <name evidence="2" type="ORF">J2744_000796</name>
</gene>
<organism evidence="2 3">
    <name type="scientific">Halorubrum trapanicum</name>
    <dbReference type="NCBI Taxonomy" id="29284"/>
    <lineage>
        <taxon>Archaea</taxon>
        <taxon>Methanobacteriati</taxon>
        <taxon>Methanobacteriota</taxon>
        <taxon>Stenosarchaea group</taxon>
        <taxon>Halobacteria</taxon>
        <taxon>Halobacteriales</taxon>
        <taxon>Haloferacaceae</taxon>
        <taxon>Halorubrum</taxon>
    </lineage>
</organism>
<dbReference type="Proteomes" id="UP000770586">
    <property type="component" value="Unassembled WGS sequence"/>
</dbReference>
<dbReference type="RefSeq" id="WP_209544819.1">
    <property type="nucleotide sequence ID" value="NZ_BAAADX010000001.1"/>
</dbReference>
<sequence length="180" mass="18708">MTRTGTWSFATTAGRVEVAPDEIRVRRRVGRTCREVARSLASGRLPSVGRDVGWSGVGAAISALGMLLEWTGEPGTGVGVAAFGLATAFAGVGVSALQNARTEIRLRDVRHVAFRKGDVVVVHESEDGGAAETALSPRSPAARNDAALAFRLRGVDLRGADDAEGVSRTAVDAPATELVT</sequence>
<proteinExistence type="predicted"/>
<keyword evidence="1" id="KW-1133">Transmembrane helix</keyword>
<dbReference type="AlphaFoldDB" id="A0A8J7RBZ5"/>
<keyword evidence="1" id="KW-0812">Transmembrane</keyword>
<comment type="caution">
    <text evidence="2">The sequence shown here is derived from an EMBL/GenBank/DDBJ whole genome shotgun (WGS) entry which is preliminary data.</text>
</comment>
<evidence type="ECO:0000313" key="3">
    <source>
        <dbReference type="Proteomes" id="UP000770586"/>
    </source>
</evidence>
<dbReference type="OrthoDB" id="330923at2157"/>